<keyword evidence="6" id="KW-0809">Transit peptide</keyword>
<dbReference type="PANTHER" id="PTHR10707">
    <property type="entry name" value="CYTOCHROME C OXIDASE SUBUNIT IV"/>
    <property type="match status" value="1"/>
</dbReference>
<keyword evidence="10 11" id="KW-0472">Membrane</keyword>
<dbReference type="CDD" id="cd00922">
    <property type="entry name" value="Cyt_c_Oxidase_IV"/>
    <property type="match status" value="1"/>
</dbReference>
<dbReference type="InterPro" id="IPR036639">
    <property type="entry name" value="Cyt_c_oxidase_su4_sf"/>
</dbReference>
<dbReference type="GO" id="GO:0016491">
    <property type="term" value="F:oxidoreductase activity"/>
    <property type="evidence" value="ECO:0007669"/>
    <property type="project" value="UniProtKB-KW"/>
</dbReference>
<evidence type="ECO:0000256" key="10">
    <source>
        <dbReference type="ARBA" id="ARBA00023136"/>
    </source>
</evidence>
<dbReference type="InterPro" id="IPR004203">
    <property type="entry name" value="Cyt_c_oxidase_su4_fam"/>
</dbReference>
<dbReference type="GO" id="GO:0005743">
    <property type="term" value="C:mitochondrial inner membrane"/>
    <property type="evidence" value="ECO:0007669"/>
    <property type="project" value="UniProtKB-SubCell"/>
</dbReference>
<keyword evidence="9" id="KW-0496">Mitochondrion</keyword>
<comment type="subcellular location">
    <subcellularLocation>
        <location evidence="1">Mitochondrion inner membrane</location>
        <topology evidence="1">Single-pass membrane protein</topology>
    </subcellularLocation>
</comment>
<evidence type="ECO:0000256" key="9">
    <source>
        <dbReference type="ARBA" id="ARBA00023128"/>
    </source>
</evidence>
<dbReference type="SUPFAM" id="SSF81406">
    <property type="entry name" value="Mitochondrial cytochrome c oxidase subunit IV"/>
    <property type="match status" value="1"/>
</dbReference>
<dbReference type="FunFam" id="1.10.442.10:FF:000002">
    <property type="entry name" value="Cytochrome c oxidase subunit V"/>
    <property type="match status" value="1"/>
</dbReference>
<evidence type="ECO:0000256" key="5">
    <source>
        <dbReference type="ARBA" id="ARBA00022792"/>
    </source>
</evidence>
<dbReference type="Pfam" id="PF02936">
    <property type="entry name" value="COX4"/>
    <property type="match status" value="1"/>
</dbReference>
<organism evidence="12 13">
    <name type="scientific">Starmerella bacillaris</name>
    <name type="common">Yeast</name>
    <name type="synonym">Candida zemplinina</name>
    <dbReference type="NCBI Taxonomy" id="1247836"/>
    <lineage>
        <taxon>Eukaryota</taxon>
        <taxon>Fungi</taxon>
        <taxon>Dikarya</taxon>
        <taxon>Ascomycota</taxon>
        <taxon>Saccharomycotina</taxon>
        <taxon>Dipodascomycetes</taxon>
        <taxon>Dipodascales</taxon>
        <taxon>Trichomonascaceae</taxon>
        <taxon>Starmerella</taxon>
    </lineage>
</organism>
<keyword evidence="4 11" id="KW-0812">Transmembrane</keyword>
<name>A0AAV5RLA6_STABA</name>
<dbReference type="AlphaFoldDB" id="A0AAV5RLA6"/>
<dbReference type="GO" id="GO:0045277">
    <property type="term" value="C:respiratory chain complex IV"/>
    <property type="evidence" value="ECO:0007669"/>
    <property type="project" value="InterPro"/>
</dbReference>
<evidence type="ECO:0000256" key="3">
    <source>
        <dbReference type="ARBA" id="ARBA00008135"/>
    </source>
</evidence>
<evidence type="ECO:0000256" key="2">
    <source>
        <dbReference type="ARBA" id="ARBA00004673"/>
    </source>
</evidence>
<evidence type="ECO:0000256" key="1">
    <source>
        <dbReference type="ARBA" id="ARBA00004434"/>
    </source>
</evidence>
<evidence type="ECO:0000313" key="13">
    <source>
        <dbReference type="Proteomes" id="UP001362899"/>
    </source>
</evidence>
<dbReference type="Proteomes" id="UP001362899">
    <property type="component" value="Unassembled WGS sequence"/>
</dbReference>
<dbReference type="PANTHER" id="PTHR10707:SF10">
    <property type="entry name" value="CYTOCHROME C OXIDASE SUBUNIT 4"/>
    <property type="match status" value="1"/>
</dbReference>
<evidence type="ECO:0000256" key="7">
    <source>
        <dbReference type="ARBA" id="ARBA00022989"/>
    </source>
</evidence>
<accession>A0AAV5RLA6</accession>
<dbReference type="Gene3D" id="1.10.442.10">
    <property type="entry name" value="Cytochrome c oxidase subunit IV"/>
    <property type="match status" value="1"/>
</dbReference>
<keyword evidence="5" id="KW-0999">Mitochondrion inner membrane</keyword>
<keyword evidence="8" id="KW-0560">Oxidoreductase</keyword>
<evidence type="ECO:0000256" key="4">
    <source>
        <dbReference type="ARBA" id="ARBA00022692"/>
    </source>
</evidence>
<proteinExistence type="inferred from homology"/>
<comment type="pathway">
    <text evidence="2">Energy metabolism; oxidative phosphorylation.</text>
</comment>
<dbReference type="EMBL" id="BTGC01000008">
    <property type="protein sequence ID" value="GMM52299.1"/>
    <property type="molecule type" value="Genomic_DNA"/>
</dbReference>
<evidence type="ECO:0000256" key="11">
    <source>
        <dbReference type="SAM" id="Phobius"/>
    </source>
</evidence>
<protein>
    <submittedName>
        <fullName evidence="12">Cytochrome c oxidase subunit Vb</fullName>
    </submittedName>
</protein>
<comment type="similarity">
    <text evidence="3">Belongs to the cytochrome c oxidase IV family.</text>
</comment>
<gene>
    <name evidence="12" type="ORF">DASB73_032620</name>
</gene>
<evidence type="ECO:0000256" key="8">
    <source>
        <dbReference type="ARBA" id="ARBA00023002"/>
    </source>
</evidence>
<keyword evidence="7 11" id="KW-1133">Transmembrane helix</keyword>
<evidence type="ECO:0000256" key="6">
    <source>
        <dbReference type="ARBA" id="ARBA00022946"/>
    </source>
</evidence>
<dbReference type="GO" id="GO:0006123">
    <property type="term" value="P:mitochondrial electron transport, cytochrome c to oxygen"/>
    <property type="evidence" value="ECO:0007669"/>
    <property type="project" value="InterPro"/>
</dbReference>
<evidence type="ECO:0000313" key="12">
    <source>
        <dbReference type="EMBL" id="GMM52299.1"/>
    </source>
</evidence>
<feature type="transmembrane region" description="Helical" evidence="11">
    <location>
        <begin position="106"/>
        <end position="128"/>
    </location>
</feature>
<reference evidence="12 13" key="1">
    <citation type="journal article" date="2023" name="Elife">
        <title>Identification of key yeast species and microbe-microbe interactions impacting larval growth of Drosophila in the wild.</title>
        <authorList>
            <person name="Mure A."/>
            <person name="Sugiura Y."/>
            <person name="Maeda R."/>
            <person name="Honda K."/>
            <person name="Sakurai N."/>
            <person name="Takahashi Y."/>
            <person name="Watada M."/>
            <person name="Katoh T."/>
            <person name="Gotoh A."/>
            <person name="Gotoh Y."/>
            <person name="Taniguchi I."/>
            <person name="Nakamura K."/>
            <person name="Hayashi T."/>
            <person name="Katayama T."/>
            <person name="Uemura T."/>
            <person name="Hattori Y."/>
        </authorList>
    </citation>
    <scope>NUCLEOTIDE SEQUENCE [LARGE SCALE GENOMIC DNA]</scope>
    <source>
        <strain evidence="12 13">SB-73</strain>
    </source>
</reference>
<comment type="caution">
    <text evidence="12">The sequence shown here is derived from an EMBL/GenBank/DDBJ whole genome shotgun (WGS) entry which is preliminary data.</text>
</comment>
<keyword evidence="13" id="KW-1185">Reference proteome</keyword>
<sequence length="175" mass="19551">MLRSILRPNHIRLATSARLASTATAKPITNISPDTPLSVPSLRKLNTRWNTMTEVEKNELISALSERQKADWKTLTPLEKQAAWYISYGEWGPRTPIHPKGTVQKIVLGVLTGIAVSGLVFLSIRAVLPEKPKTMSQEWQQASNEELEKINAEPFSGYNQIQSPIRGVHPSEDDE</sequence>